<dbReference type="SUPFAM" id="SSF47473">
    <property type="entry name" value="EF-hand"/>
    <property type="match status" value="1"/>
</dbReference>
<evidence type="ECO:0000313" key="5">
    <source>
        <dbReference type="EMBL" id="PMD33445.1"/>
    </source>
</evidence>
<evidence type="ECO:0000259" key="4">
    <source>
        <dbReference type="PROSITE" id="PS50222"/>
    </source>
</evidence>
<dbReference type="OrthoDB" id="26525at2759"/>
<dbReference type="InterPro" id="IPR011992">
    <property type="entry name" value="EF-hand-dom_pair"/>
</dbReference>
<dbReference type="AlphaFoldDB" id="A0A2J6R4M1"/>
<name>A0A2J6R4M1_HYAVF</name>
<evidence type="ECO:0000256" key="2">
    <source>
        <dbReference type="ARBA" id="ARBA00022737"/>
    </source>
</evidence>
<feature type="domain" description="EF-hand" evidence="4">
    <location>
        <begin position="120"/>
        <end position="152"/>
    </location>
</feature>
<dbReference type="PANTHER" id="PTHR23048">
    <property type="entry name" value="MYOSIN LIGHT CHAIN 1, 3"/>
    <property type="match status" value="1"/>
</dbReference>
<dbReference type="PROSITE" id="PS50222">
    <property type="entry name" value="EF_HAND_2"/>
    <property type="match status" value="2"/>
</dbReference>
<feature type="domain" description="EF-hand" evidence="4">
    <location>
        <begin position="84"/>
        <end position="119"/>
    </location>
</feature>
<dbReference type="InterPro" id="IPR050230">
    <property type="entry name" value="CALM/Myosin/TropC-like"/>
</dbReference>
<protein>
    <recommendedName>
        <fullName evidence="1">Calmodulin</fullName>
    </recommendedName>
</protein>
<keyword evidence="6" id="KW-1185">Reference proteome</keyword>
<dbReference type="SMART" id="SM00054">
    <property type="entry name" value="EFh"/>
    <property type="match status" value="2"/>
</dbReference>
<dbReference type="STRING" id="1149755.A0A2J6R4M1"/>
<accession>A0A2J6R4M1</accession>
<keyword evidence="2" id="KW-0677">Repeat</keyword>
<dbReference type="Proteomes" id="UP000235786">
    <property type="component" value="Unassembled WGS sequence"/>
</dbReference>
<dbReference type="PROSITE" id="PS00018">
    <property type="entry name" value="EF_HAND_1"/>
    <property type="match status" value="1"/>
</dbReference>
<dbReference type="InterPro" id="IPR018247">
    <property type="entry name" value="EF_Hand_1_Ca_BS"/>
</dbReference>
<dbReference type="FunFam" id="1.10.238.10:FF:000001">
    <property type="entry name" value="Calmodulin 1"/>
    <property type="match status" value="1"/>
</dbReference>
<dbReference type="GO" id="GO:0016460">
    <property type="term" value="C:myosin II complex"/>
    <property type="evidence" value="ECO:0007669"/>
    <property type="project" value="TreeGrafter"/>
</dbReference>
<organism evidence="5 6">
    <name type="scientific">Hyaloscypha variabilis (strain UAMH 11265 / GT02V1 / F)</name>
    <name type="common">Meliniomyces variabilis</name>
    <dbReference type="NCBI Taxonomy" id="1149755"/>
    <lineage>
        <taxon>Eukaryota</taxon>
        <taxon>Fungi</taxon>
        <taxon>Dikarya</taxon>
        <taxon>Ascomycota</taxon>
        <taxon>Pezizomycotina</taxon>
        <taxon>Leotiomycetes</taxon>
        <taxon>Helotiales</taxon>
        <taxon>Hyaloscyphaceae</taxon>
        <taxon>Hyaloscypha</taxon>
        <taxon>Hyaloscypha variabilis</taxon>
    </lineage>
</organism>
<gene>
    <name evidence="5" type="ORF">L207DRAFT_639551</name>
</gene>
<dbReference type="PANTHER" id="PTHR23048:SF0">
    <property type="entry name" value="CALMODULIN LIKE 3"/>
    <property type="match status" value="1"/>
</dbReference>
<proteinExistence type="predicted"/>
<dbReference type="Pfam" id="PF13499">
    <property type="entry name" value="EF-hand_7"/>
    <property type="match status" value="1"/>
</dbReference>
<dbReference type="EMBL" id="KZ613956">
    <property type="protein sequence ID" value="PMD33445.1"/>
    <property type="molecule type" value="Genomic_DNA"/>
</dbReference>
<dbReference type="InterPro" id="IPR002048">
    <property type="entry name" value="EF_hand_dom"/>
</dbReference>
<reference evidence="5 6" key="1">
    <citation type="submission" date="2016-04" db="EMBL/GenBank/DDBJ databases">
        <title>A degradative enzymes factory behind the ericoid mycorrhizal symbiosis.</title>
        <authorList>
            <consortium name="DOE Joint Genome Institute"/>
            <person name="Martino E."/>
            <person name="Morin E."/>
            <person name="Grelet G."/>
            <person name="Kuo A."/>
            <person name="Kohler A."/>
            <person name="Daghino S."/>
            <person name="Barry K."/>
            <person name="Choi C."/>
            <person name="Cichocki N."/>
            <person name="Clum A."/>
            <person name="Copeland A."/>
            <person name="Hainaut M."/>
            <person name="Haridas S."/>
            <person name="Labutti K."/>
            <person name="Lindquist E."/>
            <person name="Lipzen A."/>
            <person name="Khouja H.-R."/>
            <person name="Murat C."/>
            <person name="Ohm R."/>
            <person name="Olson A."/>
            <person name="Spatafora J."/>
            <person name="Veneault-Fourrey C."/>
            <person name="Henrissat B."/>
            <person name="Grigoriev I."/>
            <person name="Martin F."/>
            <person name="Perotto S."/>
        </authorList>
    </citation>
    <scope>NUCLEOTIDE SEQUENCE [LARGE SCALE GENOMIC DNA]</scope>
    <source>
        <strain evidence="5 6">F</strain>
    </source>
</reference>
<keyword evidence="3" id="KW-0106">Calcium</keyword>
<dbReference type="CDD" id="cd00051">
    <property type="entry name" value="EFh"/>
    <property type="match status" value="1"/>
</dbReference>
<evidence type="ECO:0000256" key="1">
    <source>
        <dbReference type="ARBA" id="ARBA00020786"/>
    </source>
</evidence>
<evidence type="ECO:0000313" key="6">
    <source>
        <dbReference type="Proteomes" id="UP000235786"/>
    </source>
</evidence>
<dbReference type="GO" id="GO:0005509">
    <property type="term" value="F:calcium ion binding"/>
    <property type="evidence" value="ECO:0007669"/>
    <property type="project" value="InterPro"/>
</dbReference>
<evidence type="ECO:0000256" key="3">
    <source>
        <dbReference type="ARBA" id="ARBA00022837"/>
    </source>
</evidence>
<sequence>MEQRSNPINSPRNNRYDIKLLNLSLHLRSPLPKILLKNPQHTLSQLLFTRCLSPQIDSRPTPLDSRCDVSLISKENRCDYDGNTVRECVLKAFKVFDRDNNGFISAAELRHIMTSIDEKLTDDEVDEMIRRADQDGDGRIDYTFRLPILDHY</sequence>
<dbReference type="Gene3D" id="1.10.238.10">
    <property type="entry name" value="EF-hand"/>
    <property type="match status" value="1"/>
</dbReference>